<evidence type="ECO:0000313" key="1">
    <source>
        <dbReference type="EMBL" id="MFB5759628.1"/>
    </source>
</evidence>
<reference evidence="1 2" key="1">
    <citation type="submission" date="2024-09" db="EMBL/GenBank/DDBJ databases">
        <title>Paenibacillus zeirhizospherea sp. nov., isolated from surface of the maize (Zea mays) roots in a horticulture field, Hungary.</title>
        <authorList>
            <person name="Marton D."/>
            <person name="Farkas M."/>
            <person name="Bedics A."/>
            <person name="Toth E."/>
            <person name="Tancsics A."/>
            <person name="Boka K."/>
            <person name="Marati G."/>
            <person name="Kriszt B."/>
            <person name="Cserhati M."/>
        </authorList>
    </citation>
    <scope>NUCLEOTIDE SEQUENCE [LARGE SCALE GENOMIC DNA]</scope>
    <source>
        <strain evidence="1 2">JCM 18446</strain>
    </source>
</reference>
<proteinExistence type="predicted"/>
<sequence length="76" mass="8762">MQFNLSVHPGMFHGSIELERHEVLHRKIDMANKLDEFFQNDGGQTYFVMVGSAHVVIDPSVPGELEKKGYKIERIY</sequence>
<comment type="caution">
    <text evidence="1">The sequence shown here is derived from an EMBL/GenBank/DDBJ whole genome shotgun (WGS) entry which is preliminary data.</text>
</comment>
<gene>
    <name evidence="1" type="ORF">ACE5LO_04405</name>
</gene>
<dbReference type="EMBL" id="JBHIRY010000003">
    <property type="protein sequence ID" value="MFB5759628.1"/>
    <property type="molecule type" value="Genomic_DNA"/>
</dbReference>
<dbReference type="RefSeq" id="WP_375352378.1">
    <property type="nucleotide sequence ID" value="NZ_JBHIRY010000003.1"/>
</dbReference>
<keyword evidence="2" id="KW-1185">Reference proteome</keyword>
<dbReference type="Proteomes" id="UP001580430">
    <property type="component" value="Unassembled WGS sequence"/>
</dbReference>
<protein>
    <submittedName>
        <fullName evidence="1">TraB/GumN family protein</fullName>
    </submittedName>
</protein>
<accession>A0ABV5BXA7</accession>
<evidence type="ECO:0000313" key="2">
    <source>
        <dbReference type="Proteomes" id="UP001580430"/>
    </source>
</evidence>
<dbReference type="Pfam" id="PF01963">
    <property type="entry name" value="TraB_PrgY_gumN"/>
    <property type="match status" value="1"/>
</dbReference>
<dbReference type="InterPro" id="IPR002816">
    <property type="entry name" value="TraB/PrgY/GumN_fam"/>
</dbReference>
<name>A0ABV5BXA7_9BACL</name>
<organism evidence="1 2">
    <name type="scientific">Paenibacillus medicaginis</name>
    <dbReference type="NCBI Taxonomy" id="1470560"/>
    <lineage>
        <taxon>Bacteria</taxon>
        <taxon>Bacillati</taxon>
        <taxon>Bacillota</taxon>
        <taxon>Bacilli</taxon>
        <taxon>Bacillales</taxon>
        <taxon>Paenibacillaceae</taxon>
        <taxon>Paenibacillus</taxon>
    </lineage>
</organism>